<dbReference type="VEuPathDB" id="FungiDB:AeMF1_017805"/>
<comment type="caution">
    <text evidence="2">The sequence shown here is derived from an EMBL/GenBank/DDBJ whole genome shotgun (WGS) entry which is preliminary data.</text>
</comment>
<evidence type="ECO:0000313" key="3">
    <source>
        <dbReference type="Proteomes" id="UP000481153"/>
    </source>
</evidence>
<dbReference type="AlphaFoldDB" id="A0A6G0X9V1"/>
<evidence type="ECO:0000256" key="1">
    <source>
        <dbReference type="SAM" id="Coils"/>
    </source>
</evidence>
<sequence length="206" mass="22958">MSSAFSHTLPTLVLPSFPIAGGFLVRLEPDVKEQDTKATSSRLRLESKRLKAKWECVVDVSTFSSEKHDVQIPQAMFFTLLEKALLAQCQTRDAQSPGATLLASIQLYWKSSRASPKVDAVPREDGTIELMVEMELFGQWPAKFTVVLMPVAIETIEVLRMTLEDVQTDVARLQEQVEAAKHRMALTIFVLLLCFLAIAKYAGSSQ</sequence>
<reference evidence="2 3" key="1">
    <citation type="submission" date="2019-07" db="EMBL/GenBank/DDBJ databases">
        <title>Genomics analysis of Aphanomyces spp. identifies a new class of oomycete effector associated with host adaptation.</title>
        <authorList>
            <person name="Gaulin E."/>
        </authorList>
    </citation>
    <scope>NUCLEOTIDE SEQUENCE [LARGE SCALE GENOMIC DNA]</scope>
    <source>
        <strain evidence="2 3">ATCC 201684</strain>
    </source>
</reference>
<dbReference type="EMBL" id="VJMJ01000087">
    <property type="protein sequence ID" value="KAF0736867.1"/>
    <property type="molecule type" value="Genomic_DNA"/>
</dbReference>
<dbReference type="Proteomes" id="UP000481153">
    <property type="component" value="Unassembled WGS sequence"/>
</dbReference>
<organism evidence="2 3">
    <name type="scientific">Aphanomyces euteiches</name>
    <dbReference type="NCBI Taxonomy" id="100861"/>
    <lineage>
        <taxon>Eukaryota</taxon>
        <taxon>Sar</taxon>
        <taxon>Stramenopiles</taxon>
        <taxon>Oomycota</taxon>
        <taxon>Saprolegniomycetes</taxon>
        <taxon>Saprolegniales</taxon>
        <taxon>Verrucalvaceae</taxon>
        <taxon>Aphanomyces</taxon>
    </lineage>
</organism>
<name>A0A6G0X9V1_9STRA</name>
<accession>A0A6G0X9V1</accession>
<feature type="coiled-coil region" evidence="1">
    <location>
        <begin position="156"/>
        <end position="183"/>
    </location>
</feature>
<evidence type="ECO:0000313" key="2">
    <source>
        <dbReference type="EMBL" id="KAF0736867.1"/>
    </source>
</evidence>
<proteinExistence type="predicted"/>
<gene>
    <name evidence="2" type="ORF">Ae201684_007022</name>
</gene>
<keyword evidence="3" id="KW-1185">Reference proteome</keyword>
<keyword evidence="1" id="KW-0175">Coiled coil</keyword>
<protein>
    <submittedName>
        <fullName evidence="2">Uncharacterized protein</fullName>
    </submittedName>
</protein>